<dbReference type="SUPFAM" id="SSF51182">
    <property type="entry name" value="RmlC-like cupins"/>
    <property type="match status" value="1"/>
</dbReference>
<name>Q82W20_NITEU</name>
<sequence>MQTGNLFTGFSTPRKGETFETLLSRRNLVIERIVSSAELSPQKYQQVQDEWIALLKGTAILEVDGKTIELNTGDYLFLPANTPHTVKWTSHGALWLAVHVY</sequence>
<evidence type="ECO:0000313" key="2">
    <source>
        <dbReference type="EMBL" id="CAD84789.1"/>
    </source>
</evidence>
<keyword evidence="3" id="KW-1185">Reference proteome</keyword>
<dbReference type="KEGG" id="neu:NE0878"/>
<dbReference type="InterPro" id="IPR011051">
    <property type="entry name" value="RmlC_Cupin_sf"/>
</dbReference>
<accession>Q82W20</accession>
<dbReference type="eggNOG" id="COG1917">
    <property type="taxonomic scope" value="Bacteria"/>
</dbReference>
<evidence type="ECO:0000259" key="1">
    <source>
        <dbReference type="Pfam" id="PF07883"/>
    </source>
</evidence>
<dbReference type="RefSeq" id="WP_011111489.1">
    <property type="nucleotide sequence ID" value="NC_004757.1"/>
</dbReference>
<dbReference type="InterPro" id="IPR014710">
    <property type="entry name" value="RmlC-like_jellyroll"/>
</dbReference>
<dbReference type="PhylomeDB" id="Q82W20"/>
<dbReference type="Gene3D" id="2.60.120.10">
    <property type="entry name" value="Jelly Rolls"/>
    <property type="match status" value="1"/>
</dbReference>
<dbReference type="InterPro" id="IPR013096">
    <property type="entry name" value="Cupin_2"/>
</dbReference>
<dbReference type="STRING" id="228410.NE0878"/>
<dbReference type="CDD" id="cd06981">
    <property type="entry name" value="cupin_reut_a1446"/>
    <property type="match status" value="1"/>
</dbReference>
<protein>
    <recommendedName>
        <fullName evidence="1">Cupin type-2 domain-containing protein</fullName>
    </recommendedName>
</protein>
<dbReference type="OrthoDB" id="9798585at2"/>
<gene>
    <name evidence="2" type="ordered locus">NE0878</name>
</gene>
<proteinExistence type="predicted"/>
<feature type="domain" description="Cupin type-2" evidence="1">
    <location>
        <begin position="39"/>
        <end position="93"/>
    </location>
</feature>
<dbReference type="AlphaFoldDB" id="Q82W20"/>
<dbReference type="Pfam" id="PF07883">
    <property type="entry name" value="Cupin_2"/>
    <property type="match status" value="1"/>
</dbReference>
<reference evidence="2 3" key="1">
    <citation type="journal article" date="2003" name="J. Bacteriol.">
        <title>Complete genome sequence of the ammonia-oxidizing bacterium and obligate chemolithoautotroph Nitrosomonas europaea.</title>
        <authorList>
            <person name="Chain P."/>
            <person name="Lamerdin J."/>
            <person name="Larimer F."/>
            <person name="Regala W."/>
            <person name="Land M."/>
            <person name="Hauser L."/>
            <person name="Hooper A."/>
            <person name="Klotz M."/>
            <person name="Norton J."/>
            <person name="Sayavedra-Soto L."/>
            <person name="Arciero D."/>
            <person name="Hommes N."/>
            <person name="Whittaker M."/>
            <person name="Arp D."/>
        </authorList>
    </citation>
    <scope>NUCLEOTIDE SEQUENCE [LARGE SCALE GENOMIC DNA]</scope>
    <source>
        <strain evidence="3">ATCC 19718 / CIP 103999 / KCTC 2705 / NBRC 14298</strain>
    </source>
</reference>
<dbReference type="GeneID" id="87104069"/>
<organism evidence="2 3">
    <name type="scientific">Nitrosomonas europaea (strain ATCC 19718 / CIP 103999 / KCTC 2705 / NBRC 14298)</name>
    <dbReference type="NCBI Taxonomy" id="228410"/>
    <lineage>
        <taxon>Bacteria</taxon>
        <taxon>Pseudomonadati</taxon>
        <taxon>Pseudomonadota</taxon>
        <taxon>Betaproteobacteria</taxon>
        <taxon>Nitrosomonadales</taxon>
        <taxon>Nitrosomonadaceae</taxon>
        <taxon>Nitrosomonas</taxon>
    </lineage>
</organism>
<dbReference type="Proteomes" id="UP000001416">
    <property type="component" value="Chromosome"/>
</dbReference>
<dbReference type="EMBL" id="AL954747">
    <property type="protein sequence ID" value="CAD84789.1"/>
    <property type="molecule type" value="Genomic_DNA"/>
</dbReference>
<dbReference type="HOGENOM" id="CLU_147397_1_0_4"/>
<evidence type="ECO:0000313" key="3">
    <source>
        <dbReference type="Proteomes" id="UP000001416"/>
    </source>
</evidence>